<feature type="transmembrane region" description="Helical" evidence="7">
    <location>
        <begin position="149"/>
        <end position="169"/>
    </location>
</feature>
<keyword evidence="2" id="KW-0813">Transport</keyword>
<reference evidence="9 10" key="1">
    <citation type="submission" date="2015-06" db="EMBL/GenBank/DDBJ databases">
        <title>Improved classification and identification of acetic acid bacteria using matrix-assisted laser desorption/ionization time-of-flight mass spectrometry; Gluconobacter nephelii and Gluconobacter uchimurae are later heterotypic synonyms of Gluconobacter japonicus and Gluconobacter oxydans, respectively.</title>
        <authorList>
            <person name="Li L."/>
            <person name="Cleenwerck I."/>
            <person name="De Vuyst L."/>
            <person name="Vandamme P."/>
        </authorList>
    </citation>
    <scope>NUCLEOTIDE SEQUENCE [LARGE SCALE GENOMIC DNA]</scope>
    <source>
        <strain evidence="9 10">LMG 1545</strain>
    </source>
</reference>
<dbReference type="PANTHER" id="PTHR42718:SF46">
    <property type="entry name" value="BLR6921 PROTEIN"/>
    <property type="match status" value="1"/>
</dbReference>
<dbReference type="Proteomes" id="UP000075462">
    <property type="component" value="Unassembled WGS sequence"/>
</dbReference>
<keyword evidence="3" id="KW-1003">Cell membrane</keyword>
<dbReference type="GO" id="GO:0005886">
    <property type="term" value="C:plasma membrane"/>
    <property type="evidence" value="ECO:0007669"/>
    <property type="project" value="UniProtKB-SubCell"/>
</dbReference>
<feature type="transmembrane region" description="Helical" evidence="7">
    <location>
        <begin position="90"/>
        <end position="110"/>
    </location>
</feature>
<evidence type="ECO:0000313" key="9">
    <source>
        <dbReference type="EMBL" id="KXV76062.1"/>
    </source>
</evidence>
<gene>
    <name evidence="9" type="ORF">AD954_13415</name>
</gene>
<evidence type="ECO:0000256" key="4">
    <source>
        <dbReference type="ARBA" id="ARBA00022692"/>
    </source>
</evidence>
<feature type="transmembrane region" description="Helical" evidence="7">
    <location>
        <begin position="19"/>
        <end position="38"/>
    </location>
</feature>
<dbReference type="Gene3D" id="1.20.1250.20">
    <property type="entry name" value="MFS general substrate transporter like domains"/>
    <property type="match status" value="1"/>
</dbReference>
<dbReference type="InterPro" id="IPR011701">
    <property type="entry name" value="MFS"/>
</dbReference>
<evidence type="ECO:0000256" key="3">
    <source>
        <dbReference type="ARBA" id="ARBA00022475"/>
    </source>
</evidence>
<dbReference type="InterPro" id="IPR020846">
    <property type="entry name" value="MFS_dom"/>
</dbReference>
<proteinExistence type="predicted"/>
<feature type="transmembrane region" description="Helical" evidence="7">
    <location>
        <begin position="428"/>
        <end position="450"/>
    </location>
</feature>
<feature type="transmembrane region" description="Helical" evidence="7">
    <location>
        <begin position="58"/>
        <end position="78"/>
    </location>
</feature>
<feature type="transmembrane region" description="Helical" evidence="7">
    <location>
        <begin position="232"/>
        <end position="251"/>
    </location>
</feature>
<feature type="transmembrane region" description="Helical" evidence="7">
    <location>
        <begin position="333"/>
        <end position="354"/>
    </location>
</feature>
<evidence type="ECO:0000256" key="5">
    <source>
        <dbReference type="ARBA" id="ARBA00022989"/>
    </source>
</evidence>
<dbReference type="Gene3D" id="1.20.1720.10">
    <property type="entry name" value="Multidrug resistance protein D"/>
    <property type="match status" value="1"/>
</dbReference>
<protein>
    <recommendedName>
        <fullName evidence="8">Major facilitator superfamily (MFS) profile domain-containing protein</fullName>
    </recommendedName>
</protein>
<evidence type="ECO:0000256" key="6">
    <source>
        <dbReference type="ARBA" id="ARBA00023136"/>
    </source>
</evidence>
<dbReference type="PROSITE" id="PS50850">
    <property type="entry name" value="MFS"/>
    <property type="match status" value="1"/>
</dbReference>
<feature type="transmembrane region" description="Helical" evidence="7">
    <location>
        <begin position="207"/>
        <end position="226"/>
    </location>
</feature>
<keyword evidence="4 7" id="KW-0812">Transmembrane</keyword>
<feature type="transmembrane region" description="Helical" evidence="7">
    <location>
        <begin position="360"/>
        <end position="379"/>
    </location>
</feature>
<feature type="transmembrane region" description="Helical" evidence="7">
    <location>
        <begin position="301"/>
        <end position="321"/>
    </location>
</feature>
<feature type="domain" description="Major facilitator superfamily (MFS) profile" evidence="8">
    <location>
        <begin position="21"/>
        <end position="455"/>
    </location>
</feature>
<organism evidence="9 10">
    <name type="scientific">Acetobacter cerevisiae</name>
    <dbReference type="NCBI Taxonomy" id="178900"/>
    <lineage>
        <taxon>Bacteria</taxon>
        <taxon>Pseudomonadati</taxon>
        <taxon>Pseudomonadota</taxon>
        <taxon>Alphaproteobacteria</taxon>
        <taxon>Acetobacterales</taxon>
        <taxon>Acetobacteraceae</taxon>
        <taxon>Acetobacter</taxon>
    </lineage>
</organism>
<dbReference type="EMBL" id="LIAA01000065">
    <property type="protein sequence ID" value="KXV76062.1"/>
    <property type="molecule type" value="Genomic_DNA"/>
</dbReference>
<dbReference type="PANTHER" id="PTHR42718">
    <property type="entry name" value="MAJOR FACILITATOR SUPERFAMILY MULTIDRUG TRANSPORTER MFSC"/>
    <property type="match status" value="1"/>
</dbReference>
<evidence type="ECO:0000259" key="8">
    <source>
        <dbReference type="PROSITE" id="PS50850"/>
    </source>
</evidence>
<dbReference type="CDD" id="cd17321">
    <property type="entry name" value="MFS_MMR_MDR_like"/>
    <property type="match status" value="1"/>
</dbReference>
<dbReference type="Pfam" id="PF07690">
    <property type="entry name" value="MFS_1"/>
    <property type="match status" value="2"/>
</dbReference>
<sequence length="455" mass="47749">MTHSTSAFPEGGLYGRMRLWAMTAITLSILLSILDYSSANIALPVMAQDLGVSPAGSIWIVNAYQFASLVTLLPFSALGGRIGYARMCEIGIVVFLLASILCAIASSLPFMMFARALQGLGGACIMSVNLALVRLVYPTAELGKGIGLNGLMIGLGVAAGPSLGAFILAVANWHWIFWINIPLGGMALLLGIVALPKAQHYTETFNLLHALLTIAALGCLVIGLNMCAHGQLILPGSALLCGGSVLIILLWGQQNKVEAPLFPADLLSRPVMMQASFVAILSFIASNFFLISISFTLQENFGRSSVVSGLLITAWPIGVVLASPVSGRMADRFSSTVLASFGLLIMASGFAFLLSRPLTADNFSIAACIFLAGMGSGVFQPPNNRIIMSAAPKGREGGASGVVSLSRLSGQTLGATAVALVYRLQTVHAAQICLIMAMAIAFVASMTSFCRIRQK</sequence>
<evidence type="ECO:0000256" key="2">
    <source>
        <dbReference type="ARBA" id="ARBA00022448"/>
    </source>
</evidence>
<feature type="transmembrane region" description="Helical" evidence="7">
    <location>
        <begin position="175"/>
        <end position="195"/>
    </location>
</feature>
<dbReference type="PRINTS" id="PR01036">
    <property type="entry name" value="TCRTETB"/>
</dbReference>
<keyword evidence="5 7" id="KW-1133">Transmembrane helix</keyword>
<comment type="caution">
    <text evidence="9">The sequence shown here is derived from an EMBL/GenBank/DDBJ whole genome shotgun (WGS) entry which is preliminary data.</text>
</comment>
<dbReference type="SUPFAM" id="SSF103473">
    <property type="entry name" value="MFS general substrate transporter"/>
    <property type="match status" value="1"/>
</dbReference>
<dbReference type="InterPro" id="IPR036259">
    <property type="entry name" value="MFS_trans_sf"/>
</dbReference>
<evidence type="ECO:0000256" key="7">
    <source>
        <dbReference type="SAM" id="Phobius"/>
    </source>
</evidence>
<accession>A0A149V7H9</accession>
<comment type="subcellular location">
    <subcellularLocation>
        <location evidence="1">Cell membrane</location>
        <topology evidence="1">Multi-pass membrane protein</topology>
    </subcellularLocation>
</comment>
<feature type="transmembrane region" description="Helical" evidence="7">
    <location>
        <begin position="271"/>
        <end position="295"/>
    </location>
</feature>
<dbReference type="PATRIC" id="fig|178900.7.peg.2762"/>
<dbReference type="OrthoDB" id="9812221at2"/>
<dbReference type="GO" id="GO:0022857">
    <property type="term" value="F:transmembrane transporter activity"/>
    <property type="evidence" value="ECO:0007669"/>
    <property type="project" value="InterPro"/>
</dbReference>
<evidence type="ECO:0000313" key="10">
    <source>
        <dbReference type="Proteomes" id="UP000075462"/>
    </source>
</evidence>
<evidence type="ECO:0000256" key="1">
    <source>
        <dbReference type="ARBA" id="ARBA00004651"/>
    </source>
</evidence>
<keyword evidence="6 7" id="KW-0472">Membrane</keyword>
<name>A0A149V7H9_9PROT</name>
<dbReference type="AlphaFoldDB" id="A0A149V7H9"/>